<organism evidence="2 3">
    <name type="scientific">Bombus vosnesenskii</name>
    <dbReference type="NCBI Taxonomy" id="207650"/>
    <lineage>
        <taxon>Eukaryota</taxon>
        <taxon>Metazoa</taxon>
        <taxon>Ecdysozoa</taxon>
        <taxon>Arthropoda</taxon>
        <taxon>Hexapoda</taxon>
        <taxon>Insecta</taxon>
        <taxon>Pterygota</taxon>
        <taxon>Neoptera</taxon>
        <taxon>Endopterygota</taxon>
        <taxon>Hymenoptera</taxon>
        <taxon>Apocrita</taxon>
        <taxon>Aculeata</taxon>
        <taxon>Apoidea</taxon>
        <taxon>Anthophila</taxon>
        <taxon>Apidae</taxon>
        <taxon>Bombus</taxon>
        <taxon>Pyrobombus</taxon>
    </lineage>
</organism>
<dbReference type="GeneID" id="117239819"/>
<feature type="transmembrane region" description="Helical" evidence="1">
    <location>
        <begin position="46"/>
        <end position="68"/>
    </location>
</feature>
<name>A0A6J3L8J7_9HYME</name>
<dbReference type="RefSeq" id="XP_033361545.1">
    <property type="nucleotide sequence ID" value="XM_033505654.1"/>
</dbReference>
<evidence type="ECO:0000256" key="1">
    <source>
        <dbReference type="SAM" id="Phobius"/>
    </source>
</evidence>
<reference evidence="3" key="1">
    <citation type="submission" date="2025-08" db="UniProtKB">
        <authorList>
            <consortium name="RefSeq"/>
        </authorList>
    </citation>
    <scope>IDENTIFICATION</scope>
    <source>
        <tissue evidence="3">Muscle</tissue>
    </source>
</reference>
<evidence type="ECO:0000313" key="3">
    <source>
        <dbReference type="RefSeq" id="XP_033361545.1"/>
    </source>
</evidence>
<accession>A0A6J3L8J7</accession>
<dbReference type="AlphaFoldDB" id="A0A6J3L8J7"/>
<sequence length="101" mass="11767">MSNCSRGYHYLQYSTSSVVPYTTVLRCLLKSFLWFYNSNPSSLSPLLGTVTWCAFGIFWFFVTCLTLIKTTSTYPRILAVVDYVLRIWTHNLSSHIHFLLR</sequence>
<keyword evidence="1" id="KW-0812">Transmembrane</keyword>
<keyword evidence="1" id="KW-0472">Membrane</keyword>
<keyword evidence="2" id="KW-1185">Reference proteome</keyword>
<protein>
    <submittedName>
        <fullName evidence="3">Uncharacterized protein LOC117239819 isoform X4</fullName>
    </submittedName>
</protein>
<gene>
    <name evidence="3" type="primary">LOC117239819</name>
</gene>
<dbReference type="Proteomes" id="UP000504631">
    <property type="component" value="Unplaced"/>
</dbReference>
<evidence type="ECO:0000313" key="2">
    <source>
        <dbReference type="Proteomes" id="UP000504631"/>
    </source>
</evidence>
<keyword evidence="1" id="KW-1133">Transmembrane helix</keyword>
<proteinExistence type="predicted"/>